<dbReference type="AlphaFoldDB" id="A0A2G5HQX3"/>
<dbReference type="EMBL" id="CP134189">
    <property type="protein sequence ID" value="WPB04851.1"/>
    <property type="molecule type" value="Genomic_DNA"/>
</dbReference>
<feature type="domain" description="Protein kinase" evidence="1">
    <location>
        <begin position="200"/>
        <end position="498"/>
    </location>
</feature>
<evidence type="ECO:0000259" key="1">
    <source>
        <dbReference type="PROSITE" id="PS50011"/>
    </source>
</evidence>
<accession>A0A2G5HQX3</accession>
<protein>
    <recommendedName>
        <fullName evidence="1">Protein kinase domain-containing protein</fullName>
    </recommendedName>
</protein>
<evidence type="ECO:0000313" key="4">
    <source>
        <dbReference type="Proteomes" id="UP000230605"/>
    </source>
</evidence>
<evidence type="ECO:0000313" key="5">
    <source>
        <dbReference type="Proteomes" id="UP001302367"/>
    </source>
</evidence>
<dbReference type="Proteomes" id="UP000230605">
    <property type="component" value="Chromosome 6"/>
</dbReference>
<dbReference type="Proteomes" id="UP001302367">
    <property type="component" value="Chromosome 6"/>
</dbReference>
<keyword evidence="5" id="KW-1185">Reference proteome</keyword>
<organism evidence="2 4">
    <name type="scientific">Cercospora beticola</name>
    <name type="common">Sugarbeet leaf spot fungus</name>
    <dbReference type="NCBI Taxonomy" id="122368"/>
    <lineage>
        <taxon>Eukaryota</taxon>
        <taxon>Fungi</taxon>
        <taxon>Dikarya</taxon>
        <taxon>Ascomycota</taxon>
        <taxon>Pezizomycotina</taxon>
        <taxon>Dothideomycetes</taxon>
        <taxon>Dothideomycetidae</taxon>
        <taxon>Mycosphaerellales</taxon>
        <taxon>Mycosphaerellaceae</taxon>
        <taxon>Cercospora</taxon>
    </lineage>
</organism>
<dbReference type="SMART" id="SM00220">
    <property type="entry name" value="S_TKc"/>
    <property type="match status" value="1"/>
</dbReference>
<dbReference type="PROSITE" id="PS50011">
    <property type="entry name" value="PROTEIN_KINASE_DOM"/>
    <property type="match status" value="1"/>
</dbReference>
<dbReference type="Gene3D" id="1.10.510.10">
    <property type="entry name" value="Transferase(Phosphotransferase) domain 1"/>
    <property type="match status" value="1"/>
</dbReference>
<gene>
    <name evidence="2" type="ORF">CB0940_08282</name>
    <name evidence="3" type="ORF">RHO25_009498</name>
</gene>
<sequence>MSQHAEFDAFREHLKWALETVDGHNLHSYRHEAEQRWEQSITPEDRTRFAELAKQAEDALAYTLDADSILLNMEEDGDWEDGKWPNMLTWPVVALHDEQVNELQAYMRVQESYMFCLQTVSRIFSELTYGYVKYKLDHIFKRLWDDLATYNDYLELWNPRLQRLKDYCGSPEFVARMAPSSVKKTTSLFVEADEGKIWTQAINIAPNKGNKLSLWVAYNQAGRLVDRYVLKRDVEEPEKYNNKRHWIQNDDGIPVPNEFWLQNKCWEKDQGSFVRIRQCSWKPFVCEYKISYCPFGDLMDLQNQFEWSDPVPEPILWYIFEKLAQQCVAMEDSYGDPNEKQIVHRDIKPENIFLDLPNPNYFPAYPEAKLADFGLAIETSQYDDTNPHTMQHTGTPPFLAPEQKINIKGRGPLGQVQPEKILSHTNVWAMGLVMLEFVNETPIGDQKQYMGGRASYYAPDRTARARYSPKLLRLISQCLDFWPVGRIPARGLLARIVADRQRAPNGVGTYCQAAANGQQVEGRSQEWRKGRERYKLMMAN</sequence>
<dbReference type="PANTHER" id="PTHR44305:SF2">
    <property type="entry name" value="SI:DKEY-192D15.2"/>
    <property type="match status" value="1"/>
</dbReference>
<dbReference type="PROSITE" id="PS00108">
    <property type="entry name" value="PROTEIN_KINASE_ST"/>
    <property type="match status" value="1"/>
</dbReference>
<dbReference type="OrthoDB" id="310217at2759"/>
<dbReference type="PANTHER" id="PTHR44305">
    <property type="entry name" value="SI:DKEY-192D15.2-RELATED"/>
    <property type="match status" value="1"/>
</dbReference>
<proteinExistence type="predicted"/>
<reference evidence="3 5" key="2">
    <citation type="submission" date="2023-09" db="EMBL/GenBank/DDBJ databases">
        <title>Complete-Gapless Cercospora beticola genome.</title>
        <authorList>
            <person name="Wyatt N.A."/>
            <person name="Spanner R.E."/>
            <person name="Bolton M.D."/>
        </authorList>
    </citation>
    <scope>NUCLEOTIDE SEQUENCE [LARGE SCALE GENOMIC DNA]</scope>
    <source>
        <strain evidence="3">Cb09-40</strain>
    </source>
</reference>
<dbReference type="EMBL" id="LKMD01000104">
    <property type="protein sequence ID" value="PIA94934.1"/>
    <property type="molecule type" value="Genomic_DNA"/>
</dbReference>
<evidence type="ECO:0000313" key="2">
    <source>
        <dbReference type="EMBL" id="PIA94934.1"/>
    </source>
</evidence>
<name>A0A2G5HQX3_CERBT</name>
<reference evidence="2 4" key="1">
    <citation type="submission" date="2015-10" db="EMBL/GenBank/DDBJ databases">
        <title>The cercosporin biosynthetic gene cluster was horizontally transferred to several fungal lineages and shown to be expanded in Cercospora beticola based on microsynteny with recipient genomes.</title>
        <authorList>
            <person name="De Jonge R."/>
            <person name="Ebert M.K."/>
            <person name="Suttle J.C."/>
            <person name="Jurick Ii W.M."/>
            <person name="Secor G.A."/>
            <person name="Thomma B.P."/>
            <person name="Van De Peer Y."/>
            <person name="Bolton M.D."/>
        </authorList>
    </citation>
    <scope>NUCLEOTIDE SEQUENCE [LARGE SCALE GENOMIC DNA]</scope>
    <source>
        <strain evidence="2 4">09-40</strain>
    </source>
</reference>
<dbReference type="GO" id="GO:0005524">
    <property type="term" value="F:ATP binding"/>
    <property type="evidence" value="ECO:0007669"/>
    <property type="project" value="InterPro"/>
</dbReference>
<dbReference type="InterPro" id="IPR011009">
    <property type="entry name" value="Kinase-like_dom_sf"/>
</dbReference>
<dbReference type="InterPro" id="IPR008271">
    <property type="entry name" value="Ser/Thr_kinase_AS"/>
</dbReference>
<dbReference type="GO" id="GO:0004672">
    <property type="term" value="F:protein kinase activity"/>
    <property type="evidence" value="ECO:0007669"/>
    <property type="project" value="InterPro"/>
</dbReference>
<evidence type="ECO:0000313" key="3">
    <source>
        <dbReference type="EMBL" id="WPB04851.1"/>
    </source>
</evidence>
<dbReference type="Pfam" id="PF00069">
    <property type="entry name" value="Pkinase"/>
    <property type="match status" value="1"/>
</dbReference>
<dbReference type="InterPro" id="IPR053083">
    <property type="entry name" value="TF_kinase-domain_protein"/>
</dbReference>
<dbReference type="SUPFAM" id="SSF56112">
    <property type="entry name" value="Protein kinase-like (PK-like)"/>
    <property type="match status" value="1"/>
</dbReference>
<dbReference type="InterPro" id="IPR000719">
    <property type="entry name" value="Prot_kinase_dom"/>
</dbReference>